<dbReference type="PANTHER" id="PTHR48218">
    <property type="entry name" value="F-BOX DOMAIN CONTAINING PROTEIN"/>
    <property type="match status" value="1"/>
</dbReference>
<dbReference type="Proteomes" id="UP000237347">
    <property type="component" value="Unassembled WGS sequence"/>
</dbReference>
<organism evidence="3 4">
    <name type="scientific">Quercus suber</name>
    <name type="common">Cork oak</name>
    <dbReference type="NCBI Taxonomy" id="58331"/>
    <lineage>
        <taxon>Eukaryota</taxon>
        <taxon>Viridiplantae</taxon>
        <taxon>Streptophyta</taxon>
        <taxon>Embryophyta</taxon>
        <taxon>Tracheophyta</taxon>
        <taxon>Spermatophyta</taxon>
        <taxon>Magnoliopsida</taxon>
        <taxon>eudicotyledons</taxon>
        <taxon>Gunneridae</taxon>
        <taxon>Pentapetalae</taxon>
        <taxon>rosids</taxon>
        <taxon>fabids</taxon>
        <taxon>Fagales</taxon>
        <taxon>Fagaceae</taxon>
        <taxon>Quercus</taxon>
    </lineage>
</organism>
<accession>A0AAW0IMM5</accession>
<dbReference type="Pfam" id="PF12937">
    <property type="entry name" value="F-box-like"/>
    <property type="match status" value="1"/>
</dbReference>
<feature type="domain" description="F-box" evidence="1">
    <location>
        <begin position="148"/>
        <end position="175"/>
    </location>
</feature>
<evidence type="ECO:0000259" key="2">
    <source>
        <dbReference type="Pfam" id="PF12937"/>
    </source>
</evidence>
<proteinExistence type="predicted"/>
<feature type="domain" description="F-box" evidence="2">
    <location>
        <begin position="55"/>
        <end position="92"/>
    </location>
</feature>
<reference evidence="3 4" key="1">
    <citation type="journal article" date="2018" name="Sci. Data">
        <title>The draft genome sequence of cork oak.</title>
        <authorList>
            <person name="Ramos A.M."/>
            <person name="Usie A."/>
            <person name="Barbosa P."/>
            <person name="Barros P.M."/>
            <person name="Capote T."/>
            <person name="Chaves I."/>
            <person name="Simoes F."/>
            <person name="Abreu I."/>
            <person name="Carrasquinho I."/>
            <person name="Faro C."/>
            <person name="Guimaraes J.B."/>
            <person name="Mendonca D."/>
            <person name="Nobrega F."/>
            <person name="Rodrigues L."/>
            <person name="Saibo N.J.M."/>
            <person name="Varela M.C."/>
            <person name="Egas C."/>
            <person name="Matos J."/>
            <person name="Miguel C.M."/>
            <person name="Oliveira M.M."/>
            <person name="Ricardo C.P."/>
            <person name="Goncalves S."/>
        </authorList>
    </citation>
    <scope>NUCLEOTIDE SEQUENCE [LARGE SCALE GENOMIC DNA]</scope>
    <source>
        <strain evidence="4">cv. HL8</strain>
    </source>
</reference>
<dbReference type="InterPro" id="IPR036047">
    <property type="entry name" value="F-box-like_dom_sf"/>
</dbReference>
<gene>
    <name evidence="3" type="ORF">CFP56_001261</name>
</gene>
<dbReference type="Gene3D" id="1.20.1280.50">
    <property type="match status" value="2"/>
</dbReference>
<dbReference type="PANTHER" id="PTHR48218:SF3">
    <property type="entry name" value="OS07G0170800 PROTEIN"/>
    <property type="match status" value="1"/>
</dbReference>
<name>A0AAW0IMM5_QUESU</name>
<dbReference type="EMBL" id="PKMF04000988">
    <property type="protein sequence ID" value="KAK7815658.1"/>
    <property type="molecule type" value="Genomic_DNA"/>
</dbReference>
<evidence type="ECO:0000259" key="1">
    <source>
        <dbReference type="Pfam" id="PF00646"/>
    </source>
</evidence>
<dbReference type="Pfam" id="PF00646">
    <property type="entry name" value="F-box"/>
    <property type="match status" value="1"/>
</dbReference>
<keyword evidence="4" id="KW-1185">Reference proteome</keyword>
<dbReference type="InterPro" id="IPR001810">
    <property type="entry name" value="F-box_dom"/>
</dbReference>
<protein>
    <recommendedName>
        <fullName evidence="1 2">F-box domain-containing protein</fullName>
    </recommendedName>
</protein>
<comment type="caution">
    <text evidence="3">The sequence shown here is derived from an EMBL/GenBank/DDBJ whole genome shotgun (WGS) entry which is preliminary data.</text>
</comment>
<evidence type="ECO:0000313" key="4">
    <source>
        <dbReference type="Proteomes" id="UP000237347"/>
    </source>
</evidence>
<evidence type="ECO:0000313" key="3">
    <source>
        <dbReference type="EMBL" id="KAK7815658.1"/>
    </source>
</evidence>
<sequence>MAHTTQLQQHHNNFDYDPAGMEFEMERHRKRRKKWEEEVVDIPLRRDPLEVFGSDIMLKILSYLDARSVALSLLVSRAWHAVSSTDRLWASKFSMAHTTQLQQYHNNFDYDPAGMEFEMERHRKRRKKWEEEVVDIPLRRDPLEVFGSDIMLKILSYLDARSVALSLLVSRAWHAVKGYLGTGTQLLVINALSLA</sequence>
<dbReference type="AlphaFoldDB" id="A0AAW0IMM5"/>
<dbReference type="SUPFAM" id="SSF81383">
    <property type="entry name" value="F-box domain"/>
    <property type="match status" value="2"/>
</dbReference>
<dbReference type="CDD" id="cd09917">
    <property type="entry name" value="F-box_SF"/>
    <property type="match status" value="1"/>
</dbReference>